<name>H6CC36_EXODN</name>
<evidence type="ECO:0000313" key="1">
    <source>
        <dbReference type="EMBL" id="EHY61333.1"/>
    </source>
</evidence>
<gene>
    <name evidence="1" type="ORF">HMPREF1120_09267</name>
</gene>
<dbReference type="VEuPathDB" id="FungiDB:HMPREF1120_09267"/>
<dbReference type="EMBL" id="JH226138">
    <property type="protein sequence ID" value="EHY61333.1"/>
    <property type="molecule type" value="Genomic_DNA"/>
</dbReference>
<keyword evidence="2" id="KW-1185">Reference proteome</keyword>
<dbReference type="Proteomes" id="UP000007304">
    <property type="component" value="Unassembled WGS sequence"/>
</dbReference>
<dbReference type="GeneID" id="20313906"/>
<proteinExistence type="predicted"/>
<dbReference type="InParanoid" id="H6CC36"/>
<dbReference type="AlphaFoldDB" id="H6CC36"/>
<evidence type="ECO:0000313" key="2">
    <source>
        <dbReference type="Proteomes" id="UP000007304"/>
    </source>
</evidence>
<dbReference type="HOGENOM" id="CLU_1619018_0_0_1"/>
<organism evidence="1 2">
    <name type="scientific">Exophiala dermatitidis (strain ATCC 34100 / CBS 525.76 / NIH/UT8656)</name>
    <name type="common">Black yeast</name>
    <name type="synonym">Wangiella dermatitidis</name>
    <dbReference type="NCBI Taxonomy" id="858893"/>
    <lineage>
        <taxon>Eukaryota</taxon>
        <taxon>Fungi</taxon>
        <taxon>Dikarya</taxon>
        <taxon>Ascomycota</taxon>
        <taxon>Pezizomycotina</taxon>
        <taxon>Eurotiomycetes</taxon>
        <taxon>Chaetothyriomycetidae</taxon>
        <taxon>Chaetothyriales</taxon>
        <taxon>Herpotrichiellaceae</taxon>
        <taxon>Exophiala</taxon>
    </lineage>
</organism>
<sequence>MQGTVIFEHCNTMLVPRWYPQVFHCLHCLHMFTAFNMTVTSLPYCFASSGLGRAAPTPFFHNSTEMRTSIGLLFLWHRVAIKKYPSARSRLKFDIRSPTCVGSGSSGSGTAFALPLFPSPFSPAFFEAIPYCCKSLIVGLFAIISSGVCCTLVFDVRQPPPLPP</sequence>
<protein>
    <submittedName>
        <fullName evidence="1">Uncharacterized protein</fullName>
    </submittedName>
</protein>
<dbReference type="RefSeq" id="XP_009161794.1">
    <property type="nucleotide sequence ID" value="XM_009163546.1"/>
</dbReference>
<reference evidence="1" key="1">
    <citation type="submission" date="2011-07" db="EMBL/GenBank/DDBJ databases">
        <title>The Genome Sequence of Exophiala (Wangiella) dermatitidis NIH/UT8656.</title>
        <authorList>
            <consortium name="The Broad Institute Genome Sequencing Platform"/>
            <person name="Cuomo C."/>
            <person name="Wang Z."/>
            <person name="Hunicke-Smith S."/>
            <person name="Szanislo P.J."/>
            <person name="Earl A."/>
            <person name="Young S.K."/>
            <person name="Zeng Q."/>
            <person name="Gargeya S."/>
            <person name="Fitzgerald M."/>
            <person name="Haas B."/>
            <person name="Abouelleil A."/>
            <person name="Alvarado L."/>
            <person name="Arachchi H.M."/>
            <person name="Berlin A."/>
            <person name="Brown A."/>
            <person name="Chapman S.B."/>
            <person name="Chen Z."/>
            <person name="Dunbar C."/>
            <person name="Freedman E."/>
            <person name="Gearin G."/>
            <person name="Gellesch M."/>
            <person name="Goldberg J."/>
            <person name="Griggs A."/>
            <person name="Gujja S."/>
            <person name="Heiman D."/>
            <person name="Howarth C."/>
            <person name="Larson L."/>
            <person name="Lui A."/>
            <person name="MacDonald P.J.P."/>
            <person name="Montmayeur A."/>
            <person name="Murphy C."/>
            <person name="Neiman D."/>
            <person name="Pearson M."/>
            <person name="Priest M."/>
            <person name="Roberts A."/>
            <person name="Saif S."/>
            <person name="Shea T."/>
            <person name="Shenoy N."/>
            <person name="Sisk P."/>
            <person name="Stolte C."/>
            <person name="Sykes S."/>
            <person name="Wortman J."/>
            <person name="Nusbaum C."/>
            <person name="Birren B."/>
        </authorList>
    </citation>
    <scope>NUCLEOTIDE SEQUENCE</scope>
    <source>
        <strain evidence="1">NIH/UT8656</strain>
    </source>
</reference>
<accession>H6CC36</accession>